<evidence type="ECO:0000259" key="1">
    <source>
        <dbReference type="Pfam" id="PF01551"/>
    </source>
</evidence>
<dbReference type="PANTHER" id="PTHR21666">
    <property type="entry name" value="PEPTIDASE-RELATED"/>
    <property type="match status" value="1"/>
</dbReference>
<dbReference type="Pfam" id="PF01551">
    <property type="entry name" value="Peptidase_M23"/>
    <property type="match status" value="1"/>
</dbReference>
<name>A0A0G0KD97_9BACT</name>
<dbReference type="InterPro" id="IPR011055">
    <property type="entry name" value="Dup_hybrid_motif"/>
</dbReference>
<comment type="caution">
    <text evidence="2">The sequence shown here is derived from an EMBL/GenBank/DDBJ whole genome shotgun (WGS) entry which is preliminary data.</text>
</comment>
<dbReference type="InterPro" id="IPR050570">
    <property type="entry name" value="Cell_wall_metabolism_enzyme"/>
</dbReference>
<accession>A0A0G0KD97</accession>
<reference evidence="2 3" key="1">
    <citation type="journal article" date="2015" name="Nature">
        <title>rRNA introns, odd ribosomes, and small enigmatic genomes across a large radiation of phyla.</title>
        <authorList>
            <person name="Brown C.T."/>
            <person name="Hug L.A."/>
            <person name="Thomas B.C."/>
            <person name="Sharon I."/>
            <person name="Castelle C.J."/>
            <person name="Singh A."/>
            <person name="Wilkins M.J."/>
            <person name="Williams K.H."/>
            <person name="Banfield J.F."/>
        </authorList>
    </citation>
    <scope>NUCLEOTIDE SEQUENCE [LARGE SCALE GENOMIC DNA]</scope>
</reference>
<proteinExistence type="predicted"/>
<evidence type="ECO:0000313" key="2">
    <source>
        <dbReference type="EMBL" id="KKQ38581.1"/>
    </source>
</evidence>
<feature type="non-terminal residue" evidence="2">
    <location>
        <position position="329"/>
    </location>
</feature>
<gene>
    <name evidence="2" type="ORF">US54_C0007G0001</name>
</gene>
<dbReference type="EMBL" id="LBTJ01000007">
    <property type="protein sequence ID" value="KKQ38581.1"/>
    <property type="molecule type" value="Genomic_DNA"/>
</dbReference>
<dbReference type="SUPFAM" id="SSF51261">
    <property type="entry name" value="Duplicated hybrid motif"/>
    <property type="match status" value="1"/>
</dbReference>
<dbReference type="InterPro" id="IPR016047">
    <property type="entry name" value="M23ase_b-sheet_dom"/>
</dbReference>
<dbReference type="Gene3D" id="2.70.70.10">
    <property type="entry name" value="Glucose Permease (Domain IIA)"/>
    <property type="match status" value="1"/>
</dbReference>
<organism evidence="2 3">
    <name type="scientific">Candidatus Roizmanbacteria bacterium GW2011_GWA2_37_7</name>
    <dbReference type="NCBI Taxonomy" id="1618481"/>
    <lineage>
        <taxon>Bacteria</taxon>
        <taxon>Candidatus Roizmaniibacteriota</taxon>
    </lineage>
</organism>
<dbReference type="AlphaFoldDB" id="A0A0G0KD97"/>
<dbReference type="GO" id="GO:0004222">
    <property type="term" value="F:metalloendopeptidase activity"/>
    <property type="evidence" value="ECO:0007669"/>
    <property type="project" value="TreeGrafter"/>
</dbReference>
<feature type="domain" description="M23ase beta-sheet core" evidence="1">
    <location>
        <begin position="190"/>
        <end position="291"/>
    </location>
</feature>
<protein>
    <recommendedName>
        <fullName evidence="1">M23ase beta-sheet core domain-containing protein</fullName>
    </recommendedName>
</protein>
<dbReference type="CDD" id="cd12797">
    <property type="entry name" value="M23_peptidase"/>
    <property type="match status" value="1"/>
</dbReference>
<dbReference type="STRING" id="1618481.US54_C0007G0001"/>
<dbReference type="Proteomes" id="UP000034471">
    <property type="component" value="Unassembled WGS sequence"/>
</dbReference>
<dbReference type="PANTHER" id="PTHR21666:SF270">
    <property type="entry name" value="MUREIN HYDROLASE ACTIVATOR ENVC"/>
    <property type="match status" value="1"/>
</dbReference>
<sequence>MTEYQEITREPYLTTVLYYKHQTFPWKSGKVVLSGSPDGTKSVNIGWKIEILNARDQSRMFSFNNTDQIYNCVEKEMPPLNITHLLSEGSNTLFIRFVRPCFVTYKMQDIGPMYVVHFDDYEISDDPFLDLPWDYAGDGRIFDDVAIRMSSYFDHEYPLLSTKLREPNEFKFSVFSFRSDQRSNDLDYSSHDGYDWARSAGAIHLDPVLASAAGWATYHYNKYSGKAIYIDHDNGYQTRYYHLDSDGLVTTSSQKVWVNDRQQIGKVGFTGNVSPTGSKGAHIHFMVIKDKDGNGSFDDNIPDGITDPFGWQAAGSDPWPAYSFTYGGS</sequence>
<evidence type="ECO:0000313" key="3">
    <source>
        <dbReference type="Proteomes" id="UP000034471"/>
    </source>
</evidence>